<gene>
    <name evidence="6" type="ORF">SAMN04487972_12129</name>
</gene>
<keyword evidence="4" id="KW-0804">Transcription</keyword>
<evidence type="ECO:0000259" key="5">
    <source>
        <dbReference type="PROSITE" id="PS50931"/>
    </source>
</evidence>
<organism evidence="6 7">
    <name type="scientific">Paracoccus halophilus</name>
    <dbReference type="NCBI Taxonomy" id="376733"/>
    <lineage>
        <taxon>Bacteria</taxon>
        <taxon>Pseudomonadati</taxon>
        <taxon>Pseudomonadota</taxon>
        <taxon>Alphaproteobacteria</taxon>
        <taxon>Rhodobacterales</taxon>
        <taxon>Paracoccaceae</taxon>
        <taxon>Paracoccus</taxon>
    </lineage>
</organism>
<comment type="similarity">
    <text evidence="1">Belongs to the LysR transcriptional regulatory family.</text>
</comment>
<dbReference type="FunFam" id="1.10.10.10:FF:000001">
    <property type="entry name" value="LysR family transcriptional regulator"/>
    <property type="match status" value="1"/>
</dbReference>
<reference evidence="6 7" key="1">
    <citation type="submission" date="2016-10" db="EMBL/GenBank/DDBJ databases">
        <authorList>
            <person name="de Groot N.N."/>
        </authorList>
    </citation>
    <scope>NUCLEOTIDE SEQUENCE [LARGE SCALE GENOMIC DNA]</scope>
    <source>
        <strain evidence="6 7">CGMCC 1.6117</strain>
    </source>
</reference>
<dbReference type="GO" id="GO:0003677">
    <property type="term" value="F:DNA binding"/>
    <property type="evidence" value="ECO:0007669"/>
    <property type="project" value="UniProtKB-KW"/>
</dbReference>
<dbReference type="Pfam" id="PF00126">
    <property type="entry name" value="HTH_1"/>
    <property type="match status" value="1"/>
</dbReference>
<dbReference type="GO" id="GO:0032993">
    <property type="term" value="C:protein-DNA complex"/>
    <property type="evidence" value="ECO:0007669"/>
    <property type="project" value="TreeGrafter"/>
</dbReference>
<accession>A0A1I0U3M8</accession>
<name>A0A1I0U3M8_9RHOB</name>
<sequence length="322" mass="34867">MRRRRSAPMNDRQWGVPTALGSRIPLASLIQTLAVAEYLNFRHAANALGVAQSSVSARVKGLEENLGILLFERHARGVRLTEAGRHFVERIAAGVDQLDHAVKTASMTAAGKWGRLRIGIHALIPGSFLADLIAQYREDHPGIEVEMTEGTARDAVMQLRADRLDVAFVVGKLELPDCHTRPIWTEPLVAVLPEQHCLAGQSAITWGDLAGETLLVRYGGTGPQVHDHIVLRHAGRWPAPSILRFDVGRGTLLSMVGQGFGVTIVGAATTLLPTSGVVFLPFADEPEPITFSAVWSPSNRNAALRSLLALAGKMNRSRDLSI</sequence>
<dbReference type="PROSITE" id="PS50931">
    <property type="entry name" value="HTH_LYSR"/>
    <property type="match status" value="1"/>
</dbReference>
<dbReference type="CDD" id="cd08414">
    <property type="entry name" value="PBP2_LTTR_aromatics_like"/>
    <property type="match status" value="1"/>
</dbReference>
<evidence type="ECO:0000256" key="1">
    <source>
        <dbReference type="ARBA" id="ARBA00009437"/>
    </source>
</evidence>
<evidence type="ECO:0000313" key="7">
    <source>
        <dbReference type="Proteomes" id="UP000182312"/>
    </source>
</evidence>
<dbReference type="EMBL" id="FOJO01000021">
    <property type="protein sequence ID" value="SFA58618.1"/>
    <property type="molecule type" value="Genomic_DNA"/>
</dbReference>
<keyword evidence="2" id="KW-0805">Transcription regulation</keyword>
<dbReference type="GO" id="GO:0003700">
    <property type="term" value="F:DNA-binding transcription factor activity"/>
    <property type="evidence" value="ECO:0007669"/>
    <property type="project" value="InterPro"/>
</dbReference>
<proteinExistence type="inferred from homology"/>
<evidence type="ECO:0000256" key="3">
    <source>
        <dbReference type="ARBA" id="ARBA00023125"/>
    </source>
</evidence>
<dbReference type="Gene3D" id="1.10.10.10">
    <property type="entry name" value="Winged helix-like DNA-binding domain superfamily/Winged helix DNA-binding domain"/>
    <property type="match status" value="1"/>
</dbReference>
<feature type="domain" description="HTH lysR-type" evidence="5">
    <location>
        <begin position="33"/>
        <end position="81"/>
    </location>
</feature>
<dbReference type="Gene3D" id="3.40.190.10">
    <property type="entry name" value="Periplasmic binding protein-like II"/>
    <property type="match status" value="2"/>
</dbReference>
<dbReference type="PANTHER" id="PTHR30346:SF0">
    <property type="entry name" value="HCA OPERON TRANSCRIPTIONAL ACTIVATOR HCAR"/>
    <property type="match status" value="1"/>
</dbReference>
<dbReference type="SUPFAM" id="SSF46785">
    <property type="entry name" value="Winged helix' DNA-binding domain"/>
    <property type="match status" value="1"/>
</dbReference>
<dbReference type="AlphaFoldDB" id="A0A1I0U3M8"/>
<protein>
    <submittedName>
        <fullName evidence="6">DNA-binding transcriptional regulator, LysR family</fullName>
    </submittedName>
</protein>
<dbReference type="InterPro" id="IPR036390">
    <property type="entry name" value="WH_DNA-bd_sf"/>
</dbReference>
<evidence type="ECO:0000313" key="6">
    <source>
        <dbReference type="EMBL" id="SFA58618.1"/>
    </source>
</evidence>
<dbReference type="SUPFAM" id="SSF53850">
    <property type="entry name" value="Periplasmic binding protein-like II"/>
    <property type="match status" value="1"/>
</dbReference>
<dbReference type="PRINTS" id="PR00039">
    <property type="entry name" value="HTHLYSR"/>
</dbReference>
<dbReference type="InterPro" id="IPR036388">
    <property type="entry name" value="WH-like_DNA-bd_sf"/>
</dbReference>
<dbReference type="Proteomes" id="UP000182312">
    <property type="component" value="Unassembled WGS sequence"/>
</dbReference>
<keyword evidence="3 6" id="KW-0238">DNA-binding</keyword>
<evidence type="ECO:0000256" key="4">
    <source>
        <dbReference type="ARBA" id="ARBA00023163"/>
    </source>
</evidence>
<dbReference type="InterPro" id="IPR005119">
    <property type="entry name" value="LysR_subst-bd"/>
</dbReference>
<evidence type="ECO:0000256" key="2">
    <source>
        <dbReference type="ARBA" id="ARBA00023015"/>
    </source>
</evidence>
<dbReference type="PANTHER" id="PTHR30346">
    <property type="entry name" value="TRANSCRIPTIONAL DUAL REGULATOR HCAR-RELATED"/>
    <property type="match status" value="1"/>
</dbReference>
<dbReference type="InterPro" id="IPR000847">
    <property type="entry name" value="LysR_HTH_N"/>
</dbReference>
<dbReference type="Pfam" id="PF03466">
    <property type="entry name" value="LysR_substrate"/>
    <property type="match status" value="1"/>
</dbReference>